<gene>
    <name evidence="2" type="ORF">MTY59_33820</name>
</gene>
<feature type="region of interest" description="Disordered" evidence="1">
    <location>
        <begin position="110"/>
        <end position="139"/>
    </location>
</feature>
<reference evidence="2 3" key="2">
    <citation type="submission" date="2021-07" db="EMBL/GenBank/DDBJ databases">
        <authorList>
            <person name="Matsumoto Y."/>
            <person name="Motooka D."/>
            <person name="Nakamura S."/>
        </authorList>
    </citation>
    <scope>NUCLEOTIDE SEQUENCE [LARGE SCALE GENOMIC DNA]</scope>
    <source>
        <strain evidence="2 3">TY59</strain>
    </source>
</reference>
<feature type="compositionally biased region" description="Basic and acidic residues" evidence="1">
    <location>
        <begin position="1"/>
        <end position="10"/>
    </location>
</feature>
<dbReference type="RefSeq" id="WP_250160580.1">
    <property type="nucleotide sequence ID" value="NZ_AP024828.1"/>
</dbReference>
<dbReference type="EMBL" id="AP024828">
    <property type="protein sequence ID" value="BCZ23527.1"/>
    <property type="molecule type" value="Genomic_DNA"/>
</dbReference>
<keyword evidence="3" id="KW-1185">Reference proteome</keyword>
<name>A0ABN6IJ30_9MYCO</name>
<dbReference type="Proteomes" id="UP000826012">
    <property type="component" value="Chromosome"/>
</dbReference>
<proteinExistence type="predicted"/>
<sequence length="139" mass="15675">MSVDESRKTPDGAQTSAASHGGKPVSIDDDVAFLSEQIEALRQLGQRDDDIDDEEVYDLSIRWGTALAGRLPRVAYYDSLGQLGDEDQRRLRSLCDQLRELSPLIERFDLARPRLPGSTDGQASGRRRPRKRPSRLLRR</sequence>
<feature type="region of interest" description="Disordered" evidence="1">
    <location>
        <begin position="1"/>
        <end position="26"/>
    </location>
</feature>
<protein>
    <submittedName>
        <fullName evidence="2">Uncharacterized protein</fullName>
    </submittedName>
</protein>
<evidence type="ECO:0000313" key="3">
    <source>
        <dbReference type="Proteomes" id="UP000826012"/>
    </source>
</evidence>
<feature type="compositionally biased region" description="Basic residues" evidence="1">
    <location>
        <begin position="125"/>
        <end position="139"/>
    </location>
</feature>
<evidence type="ECO:0000256" key="1">
    <source>
        <dbReference type="SAM" id="MobiDB-lite"/>
    </source>
</evidence>
<organism evidence="2 3">
    <name type="scientific">Mycobacterium senriense</name>
    <dbReference type="NCBI Taxonomy" id="2775496"/>
    <lineage>
        <taxon>Bacteria</taxon>
        <taxon>Bacillati</taxon>
        <taxon>Actinomycetota</taxon>
        <taxon>Actinomycetes</taxon>
        <taxon>Mycobacteriales</taxon>
        <taxon>Mycobacteriaceae</taxon>
        <taxon>Mycobacterium</taxon>
        <taxon>Mycobacterium avium complex (MAC)</taxon>
    </lineage>
</organism>
<evidence type="ECO:0000313" key="2">
    <source>
        <dbReference type="EMBL" id="BCZ23527.1"/>
    </source>
</evidence>
<reference evidence="2 3" key="1">
    <citation type="submission" date="2021-07" db="EMBL/GenBank/DDBJ databases">
        <title>Complete genome sequence of nontuberculous Mycobacterium sp. TY59.</title>
        <authorList>
            <person name="Fukushima K."/>
        </authorList>
    </citation>
    <scope>NUCLEOTIDE SEQUENCE [LARGE SCALE GENOMIC DNA]</scope>
    <source>
        <strain evidence="2 3">TY59</strain>
    </source>
</reference>
<accession>A0ABN6IJ30</accession>